<gene>
    <name evidence="1" type="ORF">MAR_008578</name>
</gene>
<proteinExistence type="predicted"/>
<dbReference type="EMBL" id="CP111015">
    <property type="protein sequence ID" value="WAR02020.1"/>
    <property type="molecule type" value="Genomic_DNA"/>
</dbReference>
<dbReference type="Proteomes" id="UP001164746">
    <property type="component" value="Chromosome 4"/>
</dbReference>
<feature type="non-terminal residue" evidence="1">
    <location>
        <position position="126"/>
    </location>
</feature>
<accession>A0ABY7DZC1</accession>
<evidence type="ECO:0000313" key="1">
    <source>
        <dbReference type="EMBL" id="WAR02020.1"/>
    </source>
</evidence>
<protein>
    <submittedName>
        <fullName evidence="1">Uncharacterized protein</fullName>
    </submittedName>
</protein>
<evidence type="ECO:0000313" key="2">
    <source>
        <dbReference type="Proteomes" id="UP001164746"/>
    </source>
</evidence>
<organism evidence="1 2">
    <name type="scientific">Mya arenaria</name>
    <name type="common">Soft-shell clam</name>
    <dbReference type="NCBI Taxonomy" id="6604"/>
    <lineage>
        <taxon>Eukaryota</taxon>
        <taxon>Metazoa</taxon>
        <taxon>Spiralia</taxon>
        <taxon>Lophotrochozoa</taxon>
        <taxon>Mollusca</taxon>
        <taxon>Bivalvia</taxon>
        <taxon>Autobranchia</taxon>
        <taxon>Heteroconchia</taxon>
        <taxon>Euheterodonta</taxon>
        <taxon>Imparidentia</taxon>
        <taxon>Neoheterodontei</taxon>
        <taxon>Myida</taxon>
        <taxon>Myoidea</taxon>
        <taxon>Myidae</taxon>
        <taxon>Mya</taxon>
    </lineage>
</organism>
<keyword evidence="2" id="KW-1185">Reference proteome</keyword>
<reference evidence="1" key="1">
    <citation type="submission" date="2022-11" db="EMBL/GenBank/DDBJ databases">
        <title>Centuries of genome instability and evolution in soft-shell clam transmissible cancer (bioRxiv).</title>
        <authorList>
            <person name="Hart S.F.M."/>
            <person name="Yonemitsu M.A."/>
            <person name="Giersch R.M."/>
            <person name="Beal B.F."/>
            <person name="Arriagada G."/>
            <person name="Davis B.W."/>
            <person name="Ostrander E.A."/>
            <person name="Goff S.P."/>
            <person name="Metzger M.J."/>
        </authorList>
    </citation>
    <scope>NUCLEOTIDE SEQUENCE</scope>
    <source>
        <strain evidence="1">MELC-2E11</strain>
        <tissue evidence="1">Siphon/mantle</tissue>
    </source>
</reference>
<name>A0ABY7DZC1_MYAAR</name>
<sequence length="126" mass="14123">METQATYALSQLVKFNTIQRCRSSSTAPFHSKDNMLKLEIGALWIMKQHGASISYNRVLELSTVLGNNAIKISTLALHHHKAHSMAIASHCFNSAIHYQMELSKVFQPLRGNSILVLSNSYPCHNE</sequence>